<dbReference type="PIRSF" id="PIRSF000124">
    <property type="entry name" value="UDPglc_GDPman_dh"/>
    <property type="match status" value="1"/>
</dbReference>
<dbReference type="EMBL" id="VJVW01000002">
    <property type="protein sequence ID" value="MUP42202.1"/>
    <property type="molecule type" value="Genomic_DNA"/>
</dbReference>
<evidence type="ECO:0000313" key="15">
    <source>
        <dbReference type="Proteomes" id="UP000460416"/>
    </source>
</evidence>
<feature type="binding site" evidence="12">
    <location>
        <begin position="91"/>
        <end position="95"/>
    </location>
    <ligand>
        <name>NAD(+)</name>
        <dbReference type="ChEBI" id="CHEBI:57540"/>
    </ligand>
</feature>
<evidence type="ECO:0000256" key="10">
    <source>
        <dbReference type="PIRSR" id="PIRSR500133-1"/>
    </source>
</evidence>
<evidence type="ECO:0000256" key="3">
    <source>
        <dbReference type="ARBA" id="ARBA00012954"/>
    </source>
</evidence>
<evidence type="ECO:0000256" key="5">
    <source>
        <dbReference type="ARBA" id="ARBA00023002"/>
    </source>
</evidence>
<dbReference type="EC" id="1.1.1.22" evidence="3"/>
<feature type="binding site" evidence="12">
    <location>
        <position position="40"/>
    </location>
    <ligand>
        <name>NAD(+)</name>
        <dbReference type="ChEBI" id="CHEBI:57540"/>
    </ligand>
</feature>
<dbReference type="SMART" id="SM00984">
    <property type="entry name" value="UDPG_MGDP_dh_C"/>
    <property type="match status" value="1"/>
</dbReference>
<dbReference type="Pfam" id="PF03721">
    <property type="entry name" value="UDPG_MGDP_dh_N"/>
    <property type="match status" value="1"/>
</dbReference>
<evidence type="ECO:0000313" key="14">
    <source>
        <dbReference type="EMBL" id="MUP42202.1"/>
    </source>
</evidence>
<feature type="binding site" evidence="12">
    <location>
        <position position="35"/>
    </location>
    <ligand>
        <name>NAD(+)</name>
        <dbReference type="ChEBI" id="CHEBI:57540"/>
    </ligand>
</feature>
<feature type="binding site" evidence="11">
    <location>
        <begin position="222"/>
        <end position="226"/>
    </location>
    <ligand>
        <name>substrate</name>
    </ligand>
</feature>
<keyword evidence="6 12" id="KW-0520">NAD</keyword>
<evidence type="ECO:0000256" key="6">
    <source>
        <dbReference type="ARBA" id="ARBA00023027"/>
    </source>
</evidence>
<evidence type="ECO:0000256" key="2">
    <source>
        <dbReference type="ARBA" id="ARBA00006601"/>
    </source>
</evidence>
<evidence type="ECO:0000259" key="13">
    <source>
        <dbReference type="SMART" id="SM00984"/>
    </source>
</evidence>
<dbReference type="Pfam" id="PF00984">
    <property type="entry name" value="UDPG_MGDP_dh"/>
    <property type="match status" value="1"/>
</dbReference>
<dbReference type="FunFam" id="1.20.5.100:FF:000001">
    <property type="entry name" value="UDP-glucose 6-dehydrogenase"/>
    <property type="match status" value="1"/>
</dbReference>
<comment type="pathway">
    <text evidence="1">Nucleotide-sugar biosynthesis; UDP-alpha-D-glucuronate biosynthesis; UDP-alpha-D-glucuronate from UDP-alpha-D-glucose: step 1/1.</text>
</comment>
<evidence type="ECO:0000256" key="11">
    <source>
        <dbReference type="PIRSR" id="PIRSR500133-2"/>
    </source>
</evidence>
<dbReference type="GO" id="GO:0006024">
    <property type="term" value="P:glycosaminoglycan biosynthetic process"/>
    <property type="evidence" value="ECO:0007669"/>
    <property type="project" value="TreeGrafter"/>
</dbReference>
<dbReference type="GO" id="GO:0051287">
    <property type="term" value="F:NAD binding"/>
    <property type="evidence" value="ECO:0007669"/>
    <property type="project" value="InterPro"/>
</dbReference>
<dbReference type="InterPro" id="IPR014027">
    <property type="entry name" value="UDP-Glc/GDP-Man_DH_C"/>
</dbReference>
<feature type="binding site" evidence="12">
    <location>
        <begin position="10"/>
        <end position="15"/>
    </location>
    <ligand>
        <name>NAD(+)</name>
        <dbReference type="ChEBI" id="CHEBI:57540"/>
    </ligand>
</feature>
<feature type="binding site" evidence="11">
    <location>
        <begin position="269"/>
        <end position="275"/>
    </location>
    <ligand>
        <name>substrate</name>
    </ligand>
</feature>
<dbReference type="PANTHER" id="PTHR11374">
    <property type="entry name" value="UDP-GLUCOSE DEHYDROGENASE/UDP-MANNAC DEHYDROGENASE"/>
    <property type="match status" value="1"/>
</dbReference>
<gene>
    <name evidence="14" type="ORF">FLP08_06425</name>
</gene>
<dbReference type="SUPFAM" id="SSF48179">
    <property type="entry name" value="6-phosphogluconate dehydrogenase C-terminal domain-like"/>
    <property type="match status" value="1"/>
</dbReference>
<dbReference type="InterPro" id="IPR001732">
    <property type="entry name" value="UDP-Glc/GDP-Man_DH_N"/>
</dbReference>
<dbReference type="AlphaFoldDB" id="A0A7K1LN24"/>
<dbReference type="NCBIfam" id="TIGR03026">
    <property type="entry name" value="NDP-sugDHase"/>
    <property type="match status" value="1"/>
</dbReference>
<feature type="domain" description="UDP-glucose/GDP-mannose dehydrogenase C-terminal" evidence="13">
    <location>
        <begin position="334"/>
        <end position="449"/>
    </location>
</feature>
<keyword evidence="5" id="KW-0560">Oxidoreductase</keyword>
<evidence type="ECO:0000256" key="1">
    <source>
        <dbReference type="ARBA" id="ARBA00004701"/>
    </source>
</evidence>
<comment type="caution">
    <text evidence="14">The sequence shown here is derived from an EMBL/GenBank/DDBJ whole genome shotgun (WGS) entry which is preliminary data.</text>
</comment>
<evidence type="ECO:0000256" key="4">
    <source>
        <dbReference type="ARBA" id="ARBA00015132"/>
    </source>
</evidence>
<reference evidence="14 15" key="1">
    <citation type="submission" date="2019-07" db="EMBL/GenBank/DDBJ databases">
        <title>Gramella aestuarii sp. nov., isolated from a tidal flat, and emended description of Gramella echinicola.</title>
        <authorList>
            <person name="Liu L."/>
        </authorList>
    </citation>
    <scope>NUCLEOTIDE SEQUENCE [LARGE SCALE GENOMIC DNA]</scope>
    <source>
        <strain evidence="14 15">BS12</strain>
    </source>
</reference>
<dbReference type="GO" id="GO:0003979">
    <property type="term" value="F:UDP-glucose 6-dehydrogenase activity"/>
    <property type="evidence" value="ECO:0007669"/>
    <property type="project" value="UniProtKB-EC"/>
</dbReference>
<feature type="binding site" evidence="11">
    <location>
        <position position="444"/>
    </location>
    <ligand>
        <name>substrate</name>
    </ligand>
</feature>
<comment type="similarity">
    <text evidence="2 9">Belongs to the UDP-glucose/GDP-mannose dehydrogenase family.</text>
</comment>
<dbReference type="Pfam" id="PF03720">
    <property type="entry name" value="UDPG_MGDP_dh_C"/>
    <property type="match status" value="1"/>
</dbReference>
<dbReference type="OrthoDB" id="9803238at2"/>
<comment type="catalytic activity">
    <reaction evidence="7">
        <text>UDP-alpha-D-glucose + 2 NAD(+) + H2O = UDP-alpha-D-glucuronate + 2 NADH + 3 H(+)</text>
        <dbReference type="Rhea" id="RHEA:23596"/>
        <dbReference type="ChEBI" id="CHEBI:15377"/>
        <dbReference type="ChEBI" id="CHEBI:15378"/>
        <dbReference type="ChEBI" id="CHEBI:57540"/>
        <dbReference type="ChEBI" id="CHEBI:57945"/>
        <dbReference type="ChEBI" id="CHEBI:58052"/>
        <dbReference type="ChEBI" id="CHEBI:58885"/>
        <dbReference type="EC" id="1.1.1.22"/>
    </reaction>
</comment>
<dbReference type="SUPFAM" id="SSF52413">
    <property type="entry name" value="UDP-glucose/GDP-mannose dehydrogenase C-terminal domain"/>
    <property type="match status" value="1"/>
</dbReference>
<sequence length="482" mass="53228">MKIKNICCIGAGYVGGPTMAVIAQKNPEIKVTVVDINKERIAAWNDENVENIPIYEPGLSAVVAEARGRNLFFSTEVDKAIDEAEMIFISVNTPTKTYGIGKGMAADLKWIELCARQIARVAKEDKIIVEKSTLPVRTAEALKSILDNTGNGVNFQILSNPEFLAEGTAIDDLHNPDRILIGGDSSSKAGKIATQALVDVYASWVSEEKILTTNVWSSELSKLTANAFLAQRVSSINAMSELCEHTGADVNEISRAIGMDSRIGPKFLKASVGFGGSCFQKDILNLVYIAKSFGLNEVADYWEQVIIMNDHQKRRFAENIVKTLFNTVSGKKIALLGWAFKKDTNDTRESAAIYVADYLLNERAEIVVYDPKVKAEQIYADLDYLGSRNPEENRNLLKVVEKPYTACKDAHAIAVLTEWDEFKAYDWENIYNCMLKPAFLFDGRNILDRKKLANLGFATNSIGLPAVQMSKEKKLTSLATAG</sequence>
<dbReference type="FunFam" id="3.40.50.720:FF:000114">
    <property type="entry name" value="UDP-glucose 6-dehydrogenase"/>
    <property type="match status" value="1"/>
</dbReference>
<dbReference type="SUPFAM" id="SSF51735">
    <property type="entry name" value="NAD(P)-binding Rossmann-fold domains"/>
    <property type="match status" value="1"/>
</dbReference>
<feature type="binding site" evidence="12">
    <location>
        <position position="166"/>
    </location>
    <ligand>
        <name>NAD(+)</name>
        <dbReference type="ChEBI" id="CHEBI:57540"/>
    </ligand>
</feature>
<feature type="binding site" evidence="12">
    <location>
        <begin position="132"/>
        <end position="133"/>
    </location>
    <ligand>
        <name>NAD(+)</name>
        <dbReference type="ChEBI" id="CHEBI:57540"/>
    </ligand>
</feature>
<accession>A0A7K1LN24</accession>
<dbReference type="PIRSF" id="PIRSF500133">
    <property type="entry name" value="UDPglc_DH_euk"/>
    <property type="match status" value="1"/>
</dbReference>
<feature type="binding site" evidence="11">
    <location>
        <begin position="340"/>
        <end position="341"/>
    </location>
    <ligand>
        <name>substrate</name>
    </ligand>
</feature>
<feature type="binding site" evidence="12">
    <location>
        <begin position="278"/>
        <end position="281"/>
    </location>
    <ligand>
        <name>NAD(+)</name>
        <dbReference type="ChEBI" id="CHEBI:57540"/>
    </ligand>
</feature>
<dbReference type="InterPro" id="IPR028356">
    <property type="entry name" value="UDPglc_DH_euk"/>
</dbReference>
<evidence type="ECO:0000256" key="9">
    <source>
        <dbReference type="PIRNR" id="PIRNR000124"/>
    </source>
</evidence>
<dbReference type="InterPro" id="IPR036291">
    <property type="entry name" value="NAD(P)-bd_dom_sf"/>
</dbReference>
<dbReference type="PANTHER" id="PTHR11374:SF3">
    <property type="entry name" value="UDP-GLUCOSE 6-DEHYDROGENASE"/>
    <property type="match status" value="1"/>
</dbReference>
<feature type="active site" description="Nucleophile" evidence="10">
    <location>
        <position position="278"/>
    </location>
</feature>
<keyword evidence="15" id="KW-1185">Reference proteome</keyword>
<dbReference type="Gene3D" id="3.40.50.720">
    <property type="entry name" value="NAD(P)-binding Rossmann-like Domain"/>
    <property type="match status" value="2"/>
</dbReference>
<proteinExistence type="inferred from homology"/>
<organism evidence="14 15">
    <name type="scientific">Christiangramia aestuarii</name>
    <dbReference type="NCBI Taxonomy" id="1028746"/>
    <lineage>
        <taxon>Bacteria</taxon>
        <taxon>Pseudomonadati</taxon>
        <taxon>Bacteroidota</taxon>
        <taxon>Flavobacteriia</taxon>
        <taxon>Flavobacteriales</taxon>
        <taxon>Flavobacteriaceae</taxon>
        <taxon>Christiangramia</taxon>
    </lineage>
</organism>
<protein>
    <recommendedName>
        <fullName evidence="4">UDP-glucose 6-dehydrogenase</fullName>
        <ecNumber evidence="3">1.1.1.22</ecNumber>
    </recommendedName>
</protein>
<evidence type="ECO:0000256" key="12">
    <source>
        <dbReference type="PIRSR" id="PIRSR500133-3"/>
    </source>
</evidence>
<feature type="binding site" evidence="11">
    <location>
        <begin position="162"/>
        <end position="166"/>
    </location>
    <ligand>
        <name>substrate</name>
    </ligand>
</feature>
<dbReference type="Proteomes" id="UP000460416">
    <property type="component" value="Unassembled WGS sequence"/>
</dbReference>
<evidence type="ECO:0000256" key="7">
    <source>
        <dbReference type="ARBA" id="ARBA00047473"/>
    </source>
</evidence>
<dbReference type="InterPro" id="IPR014026">
    <property type="entry name" value="UDP-Glc/GDP-Man_DH_dimer"/>
</dbReference>
<dbReference type="UniPathway" id="UPA00038">
    <property type="reaction ID" value="UER00491"/>
</dbReference>
<dbReference type="InterPro" id="IPR008927">
    <property type="entry name" value="6-PGluconate_DH-like_C_sf"/>
</dbReference>
<dbReference type="InterPro" id="IPR036220">
    <property type="entry name" value="UDP-Glc/GDP-Man_DH_C_sf"/>
</dbReference>
<feature type="binding site" evidence="12">
    <location>
        <position position="348"/>
    </location>
    <ligand>
        <name>NAD(+)</name>
        <dbReference type="ChEBI" id="CHEBI:57540"/>
    </ligand>
</feature>
<dbReference type="Gene3D" id="1.20.5.100">
    <property type="entry name" value="Cytochrome c1, transmembrane anchor, C-terminal"/>
    <property type="match status" value="1"/>
</dbReference>
<comment type="function">
    <text evidence="8">Catalyzes the conversion of UDP-glucose into UDP-glucuronate, one of the precursors of teichuronic acid.</text>
</comment>
<evidence type="ECO:0000256" key="8">
    <source>
        <dbReference type="ARBA" id="ARBA00053241"/>
    </source>
</evidence>
<dbReference type="FunFam" id="3.40.50.720:FF:000032">
    <property type="entry name" value="UDP-glucose 6-dehydrogenase"/>
    <property type="match status" value="1"/>
</dbReference>
<name>A0A7K1LN24_9FLAO</name>
<dbReference type="RefSeq" id="WP_156275170.1">
    <property type="nucleotide sequence ID" value="NZ_BAABGI010000001.1"/>
</dbReference>
<dbReference type="InterPro" id="IPR017476">
    <property type="entry name" value="UDP-Glc/GDP-Man"/>
</dbReference>
<feature type="binding site" evidence="11">
    <location>
        <position position="262"/>
    </location>
    <ligand>
        <name>substrate</name>
    </ligand>
</feature>
<dbReference type="GO" id="GO:0006065">
    <property type="term" value="P:UDP-glucuronate biosynthetic process"/>
    <property type="evidence" value="ECO:0007669"/>
    <property type="project" value="UniProtKB-UniPathway"/>
</dbReference>